<dbReference type="InterPro" id="IPR027470">
    <property type="entry name" value="Cation_efflux_CTD"/>
</dbReference>
<evidence type="ECO:0000256" key="3">
    <source>
        <dbReference type="ARBA" id="ARBA00008873"/>
    </source>
</evidence>
<feature type="transmembrane region" description="Helical" evidence="10">
    <location>
        <begin position="130"/>
        <end position="153"/>
    </location>
</feature>
<reference evidence="13" key="2">
    <citation type="submission" date="2021-12" db="EMBL/GenBank/DDBJ databases">
        <title>Resequencing data analysis of finger millet.</title>
        <authorList>
            <person name="Hatakeyama M."/>
            <person name="Aluri S."/>
            <person name="Balachadran M.T."/>
            <person name="Sivarajan S.R."/>
            <person name="Poveda L."/>
            <person name="Shimizu-Inatsugi R."/>
            <person name="Schlapbach R."/>
            <person name="Sreeman S.M."/>
            <person name="Shimizu K.K."/>
        </authorList>
    </citation>
    <scope>NUCLEOTIDE SEQUENCE</scope>
</reference>
<feature type="domain" description="Cation efflux protein transmembrane" evidence="11">
    <location>
        <begin position="137"/>
        <end position="261"/>
    </location>
</feature>
<accession>A0AAV5C1Q0</accession>
<dbReference type="Gene3D" id="3.30.70.1350">
    <property type="entry name" value="Cation efflux protein, cytoplasmic domain"/>
    <property type="match status" value="1"/>
</dbReference>
<evidence type="ECO:0008006" key="15">
    <source>
        <dbReference type="Google" id="ProtNLM"/>
    </source>
</evidence>
<feature type="transmembrane region" description="Helical" evidence="10">
    <location>
        <begin position="210"/>
        <end position="229"/>
    </location>
</feature>
<keyword evidence="6 10" id="KW-0812">Transmembrane</keyword>
<dbReference type="SUPFAM" id="SSF160240">
    <property type="entry name" value="Cation efflux protein cytoplasmic domain-like"/>
    <property type="match status" value="1"/>
</dbReference>
<evidence type="ECO:0000256" key="4">
    <source>
        <dbReference type="ARBA" id="ARBA00022448"/>
    </source>
</evidence>
<keyword evidence="5" id="KW-0926">Vacuole</keyword>
<evidence type="ECO:0000256" key="8">
    <source>
        <dbReference type="ARBA" id="ARBA00023065"/>
    </source>
</evidence>
<gene>
    <name evidence="13" type="primary">ga09110</name>
    <name evidence="13" type="ORF">PR202_ga09110</name>
</gene>
<dbReference type="EMBL" id="BQKI01000004">
    <property type="protein sequence ID" value="GJM92624.1"/>
    <property type="molecule type" value="Genomic_DNA"/>
</dbReference>
<dbReference type="PANTHER" id="PTHR43840:SF5">
    <property type="entry name" value="METAL TOLERANCE PROTEIN 11"/>
    <property type="match status" value="1"/>
</dbReference>
<dbReference type="Pfam" id="PF16916">
    <property type="entry name" value="ZT_dimer"/>
    <property type="match status" value="1"/>
</dbReference>
<dbReference type="SUPFAM" id="SSF161111">
    <property type="entry name" value="Cation efflux protein transmembrane domain-like"/>
    <property type="match status" value="1"/>
</dbReference>
<dbReference type="FunFam" id="3.30.70.1350:FF:000001">
    <property type="entry name" value="Metal tolerance protein 11"/>
    <property type="match status" value="1"/>
</dbReference>
<protein>
    <recommendedName>
        <fullName evidence="15">Cation efflux protein cytoplasmic domain-containing protein</fullName>
    </recommendedName>
</protein>
<evidence type="ECO:0000313" key="14">
    <source>
        <dbReference type="Proteomes" id="UP001054889"/>
    </source>
</evidence>
<proteinExistence type="inferred from homology"/>
<evidence type="ECO:0000256" key="10">
    <source>
        <dbReference type="SAM" id="Phobius"/>
    </source>
</evidence>
<keyword evidence="7 10" id="KW-1133">Transmembrane helix</keyword>
<evidence type="ECO:0000256" key="1">
    <source>
        <dbReference type="ARBA" id="ARBA00003168"/>
    </source>
</evidence>
<dbReference type="GO" id="GO:0010486">
    <property type="term" value="F:manganese:proton antiporter activity"/>
    <property type="evidence" value="ECO:0007669"/>
    <property type="project" value="TreeGrafter"/>
</dbReference>
<dbReference type="AlphaFoldDB" id="A0AAV5C1Q0"/>
<evidence type="ECO:0000259" key="12">
    <source>
        <dbReference type="Pfam" id="PF16916"/>
    </source>
</evidence>
<dbReference type="GO" id="GO:0005774">
    <property type="term" value="C:vacuolar membrane"/>
    <property type="evidence" value="ECO:0007669"/>
    <property type="project" value="UniProtKB-SubCell"/>
</dbReference>
<keyword evidence="14" id="KW-1185">Reference proteome</keyword>
<sequence>MAAAAAAAEGSEGEELLLLSAMEAGNGAGGAPAAAEESWRLNFDGFRPPEAHQERPPTHALHHCLGYLAQGPEDVVAEYYQQQVEMLEGFNEMDTLTDRGFLPGMSKEERHKVARSETLAIRLSNIANMVLFAAKGILVFASVMATLGLQIILESVRSLVSEGDEFSLTNEQEKWVVDIMLSVTLVKLALVIYCRSFTNEIVKAYAQDHFFDVITNIIGLVAALLANYIEGWIDPVGAIILAIYTIRTWSMTVLENVHSLVGQSASPEYLQKLTYLCWNHHKAVRHIDTVRAYTFGSHYFVEVDIVLPSNMPLQEAHDIGEALQEKLERLPEIERAFVHLDYEFTHRPEHALSHEK</sequence>
<dbReference type="Pfam" id="PF01545">
    <property type="entry name" value="Cation_efflux"/>
    <property type="match status" value="1"/>
</dbReference>
<feature type="domain" description="Cation efflux protein cytoplasmic" evidence="12">
    <location>
        <begin position="280"/>
        <end position="341"/>
    </location>
</feature>
<evidence type="ECO:0000313" key="13">
    <source>
        <dbReference type="EMBL" id="GJM92624.1"/>
    </source>
</evidence>
<comment type="similarity">
    <text evidence="3">Belongs to the cation diffusion facilitator (CDF) transporter (TC 2.A.4) family. SLC30A subfamily.</text>
</comment>
<comment type="caution">
    <text evidence="13">The sequence shown here is derived from an EMBL/GenBank/DDBJ whole genome shotgun (WGS) entry which is preliminary data.</text>
</comment>
<evidence type="ECO:0000256" key="5">
    <source>
        <dbReference type="ARBA" id="ARBA00022554"/>
    </source>
</evidence>
<organism evidence="13 14">
    <name type="scientific">Eleusine coracana subsp. coracana</name>
    <dbReference type="NCBI Taxonomy" id="191504"/>
    <lineage>
        <taxon>Eukaryota</taxon>
        <taxon>Viridiplantae</taxon>
        <taxon>Streptophyta</taxon>
        <taxon>Embryophyta</taxon>
        <taxon>Tracheophyta</taxon>
        <taxon>Spermatophyta</taxon>
        <taxon>Magnoliopsida</taxon>
        <taxon>Liliopsida</taxon>
        <taxon>Poales</taxon>
        <taxon>Poaceae</taxon>
        <taxon>PACMAD clade</taxon>
        <taxon>Chloridoideae</taxon>
        <taxon>Cynodonteae</taxon>
        <taxon>Eleusininae</taxon>
        <taxon>Eleusine</taxon>
    </lineage>
</organism>
<dbReference type="InterPro" id="IPR027469">
    <property type="entry name" value="Cation_efflux_TMD_sf"/>
</dbReference>
<dbReference type="Proteomes" id="UP001054889">
    <property type="component" value="Unassembled WGS sequence"/>
</dbReference>
<dbReference type="InterPro" id="IPR036837">
    <property type="entry name" value="Cation_efflux_CTD_sf"/>
</dbReference>
<keyword evidence="4" id="KW-0813">Transport</keyword>
<evidence type="ECO:0000259" key="11">
    <source>
        <dbReference type="Pfam" id="PF01545"/>
    </source>
</evidence>
<evidence type="ECO:0000256" key="7">
    <source>
        <dbReference type="ARBA" id="ARBA00022989"/>
    </source>
</evidence>
<comment type="subcellular location">
    <subcellularLocation>
        <location evidence="2">Vacuole membrane</location>
        <topology evidence="2">Multi-pass membrane protein</topology>
    </subcellularLocation>
</comment>
<evidence type="ECO:0000256" key="6">
    <source>
        <dbReference type="ARBA" id="ARBA00022692"/>
    </source>
</evidence>
<evidence type="ECO:0000256" key="2">
    <source>
        <dbReference type="ARBA" id="ARBA00004128"/>
    </source>
</evidence>
<dbReference type="InterPro" id="IPR050291">
    <property type="entry name" value="CDF_Transporter"/>
</dbReference>
<comment type="function">
    <text evidence="1">Involved in sequestration of excess metal in the cytoplasm into vacuoles to maintain metal homeostasis.</text>
</comment>
<evidence type="ECO:0000256" key="9">
    <source>
        <dbReference type="ARBA" id="ARBA00023136"/>
    </source>
</evidence>
<feature type="transmembrane region" description="Helical" evidence="10">
    <location>
        <begin position="175"/>
        <end position="198"/>
    </location>
</feature>
<dbReference type="InterPro" id="IPR058533">
    <property type="entry name" value="Cation_efflux_TM"/>
</dbReference>
<keyword evidence="8" id="KW-0406">Ion transport</keyword>
<keyword evidence="9 10" id="KW-0472">Membrane</keyword>
<dbReference type="PANTHER" id="PTHR43840">
    <property type="entry name" value="MITOCHONDRIAL METAL TRANSPORTER 1-RELATED"/>
    <property type="match status" value="1"/>
</dbReference>
<name>A0AAV5C1Q0_ELECO</name>
<reference evidence="13" key="1">
    <citation type="journal article" date="2018" name="DNA Res.">
        <title>Multiple hybrid de novo genome assembly of finger millet, an orphan allotetraploid crop.</title>
        <authorList>
            <person name="Hatakeyama M."/>
            <person name="Aluri S."/>
            <person name="Balachadran M.T."/>
            <person name="Sivarajan S.R."/>
            <person name="Patrignani A."/>
            <person name="Gruter S."/>
            <person name="Poveda L."/>
            <person name="Shimizu-Inatsugi R."/>
            <person name="Baeten J."/>
            <person name="Francoijs K.J."/>
            <person name="Nataraja K.N."/>
            <person name="Reddy Y.A.N."/>
            <person name="Phadnis S."/>
            <person name="Ravikumar R.L."/>
            <person name="Schlapbach R."/>
            <person name="Sreeman S.M."/>
            <person name="Shimizu K.K."/>
        </authorList>
    </citation>
    <scope>NUCLEOTIDE SEQUENCE</scope>
</reference>
<dbReference type="Gene3D" id="1.20.1510.10">
    <property type="entry name" value="Cation efflux protein transmembrane domain"/>
    <property type="match status" value="1"/>
</dbReference>